<comment type="caution">
    <text evidence="1">The sequence shown here is derived from an EMBL/GenBank/DDBJ whole genome shotgun (WGS) entry which is preliminary data.</text>
</comment>
<gene>
    <name evidence="1" type="ORF">Pen02_54360</name>
</gene>
<accession>A0ABQ4E756</accession>
<dbReference type="Proteomes" id="UP000646749">
    <property type="component" value="Unassembled WGS sequence"/>
</dbReference>
<evidence type="ECO:0000313" key="1">
    <source>
        <dbReference type="EMBL" id="GIG90500.1"/>
    </source>
</evidence>
<sequence>MWFCRAFCPDGGMEAGDRADPAGGGEPEVGRRWRLFGYVLELLSFPSMTAAPAAI</sequence>
<name>A0ABQ4E756_9ACTN</name>
<proteinExistence type="predicted"/>
<organism evidence="1 2">
    <name type="scientific">Plantactinospora endophytica</name>
    <dbReference type="NCBI Taxonomy" id="673535"/>
    <lineage>
        <taxon>Bacteria</taxon>
        <taxon>Bacillati</taxon>
        <taxon>Actinomycetota</taxon>
        <taxon>Actinomycetes</taxon>
        <taxon>Micromonosporales</taxon>
        <taxon>Micromonosporaceae</taxon>
        <taxon>Plantactinospora</taxon>
    </lineage>
</organism>
<protein>
    <submittedName>
        <fullName evidence="1">Uncharacterized protein</fullName>
    </submittedName>
</protein>
<dbReference type="EMBL" id="BONW01000028">
    <property type="protein sequence ID" value="GIG90500.1"/>
    <property type="molecule type" value="Genomic_DNA"/>
</dbReference>
<keyword evidence="2" id="KW-1185">Reference proteome</keyword>
<reference evidence="1 2" key="1">
    <citation type="submission" date="2021-01" db="EMBL/GenBank/DDBJ databases">
        <title>Whole genome shotgun sequence of Plantactinospora endophytica NBRC 110450.</title>
        <authorList>
            <person name="Komaki H."/>
            <person name="Tamura T."/>
        </authorList>
    </citation>
    <scope>NUCLEOTIDE SEQUENCE [LARGE SCALE GENOMIC DNA]</scope>
    <source>
        <strain evidence="1 2">NBRC 110450</strain>
    </source>
</reference>
<evidence type="ECO:0000313" key="2">
    <source>
        <dbReference type="Proteomes" id="UP000646749"/>
    </source>
</evidence>